<feature type="compositionally biased region" description="Basic and acidic residues" evidence="1">
    <location>
        <begin position="64"/>
        <end position="79"/>
    </location>
</feature>
<dbReference type="AlphaFoldDB" id="A0A7J6VRU5"/>
<proteinExistence type="predicted"/>
<name>A0A7J6VRU5_THATH</name>
<comment type="caution">
    <text evidence="2">The sequence shown here is derived from an EMBL/GenBank/DDBJ whole genome shotgun (WGS) entry which is preliminary data.</text>
</comment>
<organism evidence="2 3">
    <name type="scientific">Thalictrum thalictroides</name>
    <name type="common">Rue-anemone</name>
    <name type="synonym">Anemone thalictroides</name>
    <dbReference type="NCBI Taxonomy" id="46969"/>
    <lineage>
        <taxon>Eukaryota</taxon>
        <taxon>Viridiplantae</taxon>
        <taxon>Streptophyta</taxon>
        <taxon>Embryophyta</taxon>
        <taxon>Tracheophyta</taxon>
        <taxon>Spermatophyta</taxon>
        <taxon>Magnoliopsida</taxon>
        <taxon>Ranunculales</taxon>
        <taxon>Ranunculaceae</taxon>
        <taxon>Thalictroideae</taxon>
        <taxon>Thalictrum</taxon>
    </lineage>
</organism>
<sequence length="112" mass="12790">MLGSSTSSVFTLTHYEALKCFLHISPVSHNGQGSRRNKSRRVRIQSPWPVKRVWKQALPQESPTFRKREQPDPTEKGKGIQEQQQDISIGSKPYECSRPHTQSDSPDKADIF</sequence>
<dbReference type="Proteomes" id="UP000554482">
    <property type="component" value="Unassembled WGS sequence"/>
</dbReference>
<gene>
    <name evidence="2" type="ORF">FRX31_023117</name>
</gene>
<dbReference type="EMBL" id="JABWDY010028194">
    <property type="protein sequence ID" value="KAF5187298.1"/>
    <property type="molecule type" value="Genomic_DNA"/>
</dbReference>
<evidence type="ECO:0000313" key="3">
    <source>
        <dbReference type="Proteomes" id="UP000554482"/>
    </source>
</evidence>
<accession>A0A7J6VRU5</accession>
<reference evidence="2 3" key="1">
    <citation type="submission" date="2020-06" db="EMBL/GenBank/DDBJ databases">
        <title>Transcriptomic and genomic resources for Thalictrum thalictroides and T. hernandezii: Facilitating candidate gene discovery in an emerging model plant lineage.</title>
        <authorList>
            <person name="Arias T."/>
            <person name="Riano-Pachon D.M."/>
            <person name="Di Stilio V.S."/>
        </authorList>
    </citation>
    <scope>NUCLEOTIDE SEQUENCE [LARGE SCALE GENOMIC DNA]</scope>
    <source>
        <strain evidence="3">cv. WT478/WT964</strain>
        <tissue evidence="2">Leaves</tissue>
    </source>
</reference>
<keyword evidence="3" id="KW-1185">Reference proteome</keyword>
<evidence type="ECO:0000313" key="2">
    <source>
        <dbReference type="EMBL" id="KAF5187298.1"/>
    </source>
</evidence>
<feature type="region of interest" description="Disordered" evidence="1">
    <location>
        <begin position="53"/>
        <end position="112"/>
    </location>
</feature>
<evidence type="ECO:0000256" key="1">
    <source>
        <dbReference type="SAM" id="MobiDB-lite"/>
    </source>
</evidence>
<protein>
    <submittedName>
        <fullName evidence="2">Uncharacterized protein</fullName>
    </submittedName>
</protein>